<evidence type="ECO:0000256" key="10">
    <source>
        <dbReference type="ARBA" id="ARBA00022968"/>
    </source>
</evidence>
<dbReference type="Proteomes" id="UP000719412">
    <property type="component" value="Unassembled WGS sequence"/>
</dbReference>
<dbReference type="PANTHER" id="PTHR11675:SF118">
    <property type="entry name" value="POLYPEPTIDE N-ACETYLGALACTOSAMINYLTRANSFERASE 3"/>
    <property type="match status" value="1"/>
</dbReference>
<dbReference type="SUPFAM" id="SSF53448">
    <property type="entry name" value="Nucleotide-diphospho-sugar transferases"/>
    <property type="match status" value="1"/>
</dbReference>
<dbReference type="EMBL" id="JABDTM020028032">
    <property type="protein sequence ID" value="KAH0809594.1"/>
    <property type="molecule type" value="Genomic_DNA"/>
</dbReference>
<dbReference type="SMART" id="SM00458">
    <property type="entry name" value="RICIN"/>
    <property type="match status" value="1"/>
</dbReference>
<dbReference type="PROSITE" id="PS50231">
    <property type="entry name" value="RICIN_B_LECTIN"/>
    <property type="match status" value="1"/>
</dbReference>
<comment type="similarity">
    <text evidence="4">Belongs to the glycosyltransferase 2 family. GalNAc-T subfamily.</text>
</comment>
<comment type="pathway">
    <text evidence="3">Protein modification; protein glycosylation.</text>
</comment>
<evidence type="ECO:0000256" key="15">
    <source>
        <dbReference type="ARBA" id="ARBA00023211"/>
    </source>
</evidence>
<reference evidence="17" key="2">
    <citation type="submission" date="2021-08" db="EMBL/GenBank/DDBJ databases">
        <authorList>
            <person name="Eriksson T."/>
        </authorList>
    </citation>
    <scope>NUCLEOTIDE SEQUENCE</scope>
    <source>
        <strain evidence="17">Stoneville</strain>
        <tissue evidence="17">Whole head</tissue>
    </source>
</reference>
<dbReference type="Pfam" id="PF00652">
    <property type="entry name" value="Ricin_B_lectin"/>
    <property type="match status" value="1"/>
</dbReference>
<dbReference type="GO" id="GO:0006493">
    <property type="term" value="P:protein O-linked glycosylation"/>
    <property type="evidence" value="ECO:0007669"/>
    <property type="project" value="TreeGrafter"/>
</dbReference>
<feature type="domain" description="Ricin B lectin" evidence="16">
    <location>
        <begin position="440"/>
        <end position="572"/>
    </location>
</feature>
<name>A0A8J6H7D4_TENMO</name>
<accession>A0A8J6H7D4</accession>
<dbReference type="AlphaFoldDB" id="A0A8J6H7D4"/>
<dbReference type="InterPro" id="IPR029044">
    <property type="entry name" value="Nucleotide-diphossugar_trans"/>
</dbReference>
<organism evidence="17 18">
    <name type="scientific">Tenebrio molitor</name>
    <name type="common">Yellow mealworm beetle</name>
    <dbReference type="NCBI Taxonomy" id="7067"/>
    <lineage>
        <taxon>Eukaryota</taxon>
        <taxon>Metazoa</taxon>
        <taxon>Ecdysozoa</taxon>
        <taxon>Arthropoda</taxon>
        <taxon>Hexapoda</taxon>
        <taxon>Insecta</taxon>
        <taxon>Pterygota</taxon>
        <taxon>Neoptera</taxon>
        <taxon>Endopterygota</taxon>
        <taxon>Coleoptera</taxon>
        <taxon>Polyphaga</taxon>
        <taxon>Cucujiformia</taxon>
        <taxon>Tenebrionidae</taxon>
        <taxon>Tenebrio</taxon>
    </lineage>
</organism>
<evidence type="ECO:0000256" key="12">
    <source>
        <dbReference type="ARBA" id="ARBA00023034"/>
    </source>
</evidence>
<dbReference type="PANTHER" id="PTHR11675">
    <property type="entry name" value="N-ACETYLGALACTOSAMINYLTRANSFERASE"/>
    <property type="match status" value="1"/>
</dbReference>
<keyword evidence="10" id="KW-0735">Signal-anchor</keyword>
<sequence>MDNVSSINVQSYQISPMPNEKRANQEEYVDKNGIKVVVGHYVGNPIHKIPNASYDMINTNNFDPRPGAGKNGNPVVIEPKDLLKMQQYFQINRFNLLASDRIPLNRSLPDFRRKKCGTLFGDYPSYPKTSIIIVFHNEAWSTLLRTVWSVINRSPPELLEEIILVDDNSERDFLRKPLEEYVSKLPVPTKVLRSKDRIGLIKARLKGALVAKGPVLTFLDAHCECTTGWLEALLSVIKEDRTTVVCPVIDIINDDTFAYVKSFELHWGAFNWNLQFRWYTLGGKELKQRKVDATQPFSTPTMAGGLFAIDREYFFEMGAYDDGMNIWGGENLEMSFRVWQCGGKIKISPCSRVGHLFRKSSPYSFPGGINKTLFSNLARVALVWMDDWAKFYFKFNEPADKIKNSQNVTSRLELRRKHQCKGFEWYLDNIWPQHFFPKDNRFFGRIRNVGQNQCLIKPQKKTISNQPMGIAKIDTCLGDEIILEMFVMTPEGFIMTDDSICLDAPEKVVIGPSKVRIMACSGYSRQKWVYDKEAEEIRHLTNQKCLDVSDSVKFTDGLIQLESLQGLRLQFLAHVINLVSLDSNWIGRLCKIETDFGPVERISWRRSPESTLPLEPPSRNLFERNSTRCGKTTKKKNNEKNGKLPHIPVPYVTEITVCIKTGRLHRKYFRHVLSRANESEISGRPIPIIRCSIGYYLHAICKSVNPFFFVATCSLLCTARSDSYTLISTVHVCVAIVLGIAKMHLSYHVLNNSQSCSNGHLRLMNQRFCISSGRIFQEKRPPSAHCYVNCQTKAPTVGTTNERPPPSVSKKHRVSAIKLHAVADLPYPLTSAEFPCETTGRLQGCRTNVLLELRSPIWVKVVHAPPKRAYLGRDSAKERKMMARFRCGNEKRENRYWTEGEENRMCYEERETIEHMWNGCSEIREMKRRSVTTGKGNDTSFIPPEGGRAAEAFQSLFSHTDGKIQDGYGEDGCGRKLVGTESTDESRRIIDDAATFRPPSILVTIAHRHLQITPCISPVRIILNKSYLIRSGLIARRDRILHSPTKIDLGRHVLSDICASEAHPSQECVILNGGPRRTSSRIRLCIPDMVAVLGHFLLDFSKIETVCCPQATPPRLPDGSTRRRRSRRRMIDNAAEMDRDAPRECVNSSVLCRSKH</sequence>
<keyword evidence="11" id="KW-1133">Transmembrane helix</keyword>
<dbReference type="InterPro" id="IPR000772">
    <property type="entry name" value="Ricin_B_lectin"/>
</dbReference>
<evidence type="ECO:0000256" key="14">
    <source>
        <dbReference type="ARBA" id="ARBA00023157"/>
    </source>
</evidence>
<dbReference type="FunFam" id="3.90.550.10:FF:000021">
    <property type="entry name" value="Polypeptide N-acetylgalactosaminyltransferase"/>
    <property type="match status" value="1"/>
</dbReference>
<reference evidence="17" key="1">
    <citation type="journal article" date="2020" name="J Insects Food Feed">
        <title>The yellow mealworm (Tenebrio molitor) genome: a resource for the emerging insects as food and feed industry.</title>
        <authorList>
            <person name="Eriksson T."/>
            <person name="Andere A."/>
            <person name="Kelstrup H."/>
            <person name="Emery V."/>
            <person name="Picard C."/>
        </authorList>
    </citation>
    <scope>NUCLEOTIDE SEQUENCE</scope>
    <source>
        <strain evidence="17">Stoneville</strain>
        <tissue evidence="17">Whole head</tissue>
    </source>
</reference>
<evidence type="ECO:0000256" key="1">
    <source>
        <dbReference type="ARBA" id="ARBA00001936"/>
    </source>
</evidence>
<comment type="caution">
    <text evidence="17">The sequence shown here is derived from an EMBL/GenBank/DDBJ whole genome shotgun (WGS) entry which is preliminary data.</text>
</comment>
<keyword evidence="15" id="KW-0464">Manganese</keyword>
<dbReference type="InterPro" id="IPR035992">
    <property type="entry name" value="Ricin_B-like_lectins"/>
</dbReference>
<keyword evidence="14" id="KW-1015">Disulfide bond</keyword>
<dbReference type="GO" id="GO:0030246">
    <property type="term" value="F:carbohydrate binding"/>
    <property type="evidence" value="ECO:0007669"/>
    <property type="project" value="UniProtKB-KW"/>
</dbReference>
<evidence type="ECO:0000313" key="18">
    <source>
        <dbReference type="Proteomes" id="UP000719412"/>
    </source>
</evidence>
<evidence type="ECO:0000256" key="6">
    <source>
        <dbReference type="ARBA" id="ARBA00022679"/>
    </source>
</evidence>
<dbReference type="SUPFAM" id="SSF50370">
    <property type="entry name" value="Ricin B-like lectins"/>
    <property type="match status" value="1"/>
</dbReference>
<keyword evidence="6" id="KW-0808">Transferase</keyword>
<dbReference type="GO" id="GO:0046872">
    <property type="term" value="F:metal ion binding"/>
    <property type="evidence" value="ECO:0007669"/>
    <property type="project" value="UniProtKB-KW"/>
</dbReference>
<keyword evidence="5" id="KW-0328">Glycosyltransferase</keyword>
<proteinExistence type="inferred from homology"/>
<evidence type="ECO:0000256" key="9">
    <source>
        <dbReference type="ARBA" id="ARBA00022734"/>
    </source>
</evidence>
<gene>
    <name evidence="17" type="ORF">GEV33_013196</name>
</gene>
<evidence type="ECO:0000256" key="3">
    <source>
        <dbReference type="ARBA" id="ARBA00004922"/>
    </source>
</evidence>
<dbReference type="GO" id="GO:0004653">
    <property type="term" value="F:polypeptide N-acetylgalactosaminyltransferase activity"/>
    <property type="evidence" value="ECO:0007669"/>
    <property type="project" value="UniProtKB-ARBA"/>
</dbReference>
<evidence type="ECO:0000256" key="5">
    <source>
        <dbReference type="ARBA" id="ARBA00022676"/>
    </source>
</evidence>
<evidence type="ECO:0000256" key="11">
    <source>
        <dbReference type="ARBA" id="ARBA00022989"/>
    </source>
</evidence>
<comment type="subcellular location">
    <subcellularLocation>
        <location evidence="2">Golgi apparatus membrane</location>
        <topology evidence="2">Single-pass type II membrane protein</topology>
    </subcellularLocation>
</comment>
<protein>
    <recommendedName>
        <fullName evidence="16">Ricin B lectin domain-containing protein</fullName>
    </recommendedName>
</protein>
<dbReference type="Gene3D" id="2.80.10.50">
    <property type="match status" value="1"/>
</dbReference>
<dbReference type="Pfam" id="PF00535">
    <property type="entry name" value="Glycos_transf_2"/>
    <property type="match status" value="1"/>
</dbReference>
<evidence type="ECO:0000256" key="7">
    <source>
        <dbReference type="ARBA" id="ARBA00022692"/>
    </source>
</evidence>
<evidence type="ECO:0000313" key="17">
    <source>
        <dbReference type="EMBL" id="KAH0809594.1"/>
    </source>
</evidence>
<dbReference type="InterPro" id="IPR001173">
    <property type="entry name" value="Glyco_trans_2-like"/>
</dbReference>
<keyword evidence="12" id="KW-0333">Golgi apparatus</keyword>
<comment type="cofactor">
    <cofactor evidence="1">
        <name>Mn(2+)</name>
        <dbReference type="ChEBI" id="CHEBI:29035"/>
    </cofactor>
</comment>
<keyword evidence="18" id="KW-1185">Reference proteome</keyword>
<dbReference type="InterPro" id="IPR045885">
    <property type="entry name" value="GalNAc-T"/>
</dbReference>
<evidence type="ECO:0000256" key="8">
    <source>
        <dbReference type="ARBA" id="ARBA00022723"/>
    </source>
</evidence>
<keyword evidence="8" id="KW-0479">Metal-binding</keyword>
<dbReference type="CDD" id="cd02510">
    <property type="entry name" value="pp-GalNAc-T"/>
    <property type="match status" value="1"/>
</dbReference>
<evidence type="ECO:0000256" key="2">
    <source>
        <dbReference type="ARBA" id="ARBA00004323"/>
    </source>
</evidence>
<keyword evidence="9" id="KW-0430">Lectin</keyword>
<evidence type="ECO:0000256" key="13">
    <source>
        <dbReference type="ARBA" id="ARBA00023136"/>
    </source>
</evidence>
<keyword evidence="7" id="KW-0812">Transmembrane</keyword>
<evidence type="ECO:0000256" key="4">
    <source>
        <dbReference type="ARBA" id="ARBA00005680"/>
    </source>
</evidence>
<dbReference type="Gene3D" id="3.90.550.10">
    <property type="entry name" value="Spore Coat Polysaccharide Biosynthesis Protein SpsA, Chain A"/>
    <property type="match status" value="1"/>
</dbReference>
<keyword evidence="13" id="KW-0472">Membrane</keyword>
<dbReference type="GO" id="GO:0000139">
    <property type="term" value="C:Golgi membrane"/>
    <property type="evidence" value="ECO:0007669"/>
    <property type="project" value="UniProtKB-SubCell"/>
</dbReference>
<evidence type="ECO:0000259" key="16">
    <source>
        <dbReference type="SMART" id="SM00458"/>
    </source>
</evidence>